<comment type="caution">
    <text evidence="1">The sequence shown here is derived from an EMBL/GenBank/DDBJ whole genome shotgun (WGS) entry which is preliminary data.</text>
</comment>
<dbReference type="STRING" id="252305.OB2597_10881"/>
<keyword evidence="2" id="KW-1185">Reference proteome</keyword>
<evidence type="ECO:0000313" key="2">
    <source>
        <dbReference type="Proteomes" id="UP000004318"/>
    </source>
</evidence>
<dbReference type="HOGENOM" id="CLU_106283_0_0_5"/>
<protein>
    <submittedName>
        <fullName evidence="1">Uncharacterized protein</fullName>
    </submittedName>
</protein>
<dbReference type="OrthoDB" id="7829925at2"/>
<dbReference type="AlphaFoldDB" id="A3TVU6"/>
<accession>A3TVU6</accession>
<dbReference type="EMBL" id="AAMO01000003">
    <property type="protein sequence ID" value="EAQ03742.1"/>
    <property type="molecule type" value="Genomic_DNA"/>
</dbReference>
<dbReference type="RefSeq" id="WP_009806395.1">
    <property type="nucleotide sequence ID" value="NZ_CH724131.1"/>
</dbReference>
<dbReference type="Proteomes" id="UP000004318">
    <property type="component" value="Unassembled WGS sequence"/>
</dbReference>
<dbReference type="PROSITE" id="PS51257">
    <property type="entry name" value="PROKAR_LIPOPROTEIN"/>
    <property type="match status" value="1"/>
</dbReference>
<reference evidence="1 2" key="1">
    <citation type="journal article" date="2010" name="J. Bacteriol.">
        <title>Genome sequences of Oceanicola granulosus HTCC2516(T) and Oceanicola batsensis HTCC2597(TDelta).</title>
        <authorList>
            <person name="Thrash J.C."/>
            <person name="Cho J.C."/>
            <person name="Vergin K.L."/>
            <person name="Giovannoni S.J."/>
        </authorList>
    </citation>
    <scope>NUCLEOTIDE SEQUENCE [LARGE SCALE GENOMIC DNA]</scope>
    <source>
        <strain evidence="2">ATCC BAA-863 / DSM 15984 / KCTC 12145 / HTCC2597</strain>
    </source>
</reference>
<gene>
    <name evidence="1" type="ORF">OB2597_10881</name>
</gene>
<sequence length="206" mass="21490">MPISDRTEAGRRARALPALLGGLAMLLLAACDETGAPGLFGPPAASALEAVAFDDGEIVVQGPAGFCIDRTSLRVRGERHFALVAQCDLLRRDAIAGISSLSFLTVTVVRTTPDAQLPTGGQIASTFGPATLLYDSMIDGIRVVQLSRGGETATKQADPVHWRGVMHLKGHAVGLAAYSMQDGSGAGREGRDLLLALARNIRSASE</sequence>
<organism evidence="1 2">
    <name type="scientific">Pseudooceanicola batsensis (strain ATCC BAA-863 / DSM 15984 / KCTC 12145 / HTCC2597)</name>
    <name type="common">Oceanicola batsensis</name>
    <dbReference type="NCBI Taxonomy" id="252305"/>
    <lineage>
        <taxon>Bacteria</taxon>
        <taxon>Pseudomonadati</taxon>
        <taxon>Pseudomonadota</taxon>
        <taxon>Alphaproteobacteria</taxon>
        <taxon>Rhodobacterales</taxon>
        <taxon>Paracoccaceae</taxon>
        <taxon>Pseudooceanicola</taxon>
    </lineage>
</organism>
<proteinExistence type="predicted"/>
<evidence type="ECO:0000313" key="1">
    <source>
        <dbReference type="EMBL" id="EAQ03742.1"/>
    </source>
</evidence>
<dbReference type="eggNOG" id="ENOG5032GJ1">
    <property type="taxonomic scope" value="Bacteria"/>
</dbReference>
<name>A3TVU6_PSEBH</name>